<gene>
    <name evidence="1" type="ORF">HLB09_02000</name>
</gene>
<accession>A0A849BQQ9</accession>
<keyword evidence="2" id="KW-1185">Reference proteome</keyword>
<evidence type="ECO:0000313" key="1">
    <source>
        <dbReference type="EMBL" id="NNH21876.1"/>
    </source>
</evidence>
<protein>
    <submittedName>
        <fullName evidence="1">Uncharacterized protein</fullName>
    </submittedName>
</protein>
<dbReference type="RefSeq" id="WP_171201733.1">
    <property type="nucleotide sequence ID" value="NZ_BAAANP010000015.1"/>
</dbReference>
<comment type="caution">
    <text evidence="1">The sequence shown here is derived from an EMBL/GenBank/DDBJ whole genome shotgun (WGS) entry which is preliminary data.</text>
</comment>
<proteinExistence type="predicted"/>
<sequence length="159" mass="16702">MSTTRPTPADLRELAAAADDLATRIRAVQAALRAEDSGARSRAGFRLDEAAGQARQVSAALEDTAGELARIAATPDLACGIEWGVCPLHGDTITTSGGRSWCTATGCTRTWGYDRLSTPCPEPVTHRLRDTDGQTQDVCNGHAIGARARITGVTVDPIT</sequence>
<reference evidence="1 2" key="1">
    <citation type="submission" date="2020-05" db="EMBL/GenBank/DDBJ databases">
        <title>MicrobeNet Type strains.</title>
        <authorList>
            <person name="Nicholson A.C."/>
        </authorList>
    </citation>
    <scope>NUCLEOTIDE SEQUENCE [LARGE SCALE GENOMIC DNA]</scope>
    <source>
        <strain evidence="1 2">JCM 14547</strain>
    </source>
</reference>
<evidence type="ECO:0000313" key="2">
    <source>
        <dbReference type="Proteomes" id="UP000555552"/>
    </source>
</evidence>
<dbReference type="EMBL" id="JABEMA010000010">
    <property type="protein sequence ID" value="NNH21876.1"/>
    <property type="molecule type" value="Genomic_DNA"/>
</dbReference>
<name>A0A849BQQ9_9ACTN</name>
<dbReference type="Proteomes" id="UP000555552">
    <property type="component" value="Unassembled WGS sequence"/>
</dbReference>
<organism evidence="1 2">
    <name type="scientific">Pseudokineococcus marinus</name>
    <dbReference type="NCBI Taxonomy" id="351215"/>
    <lineage>
        <taxon>Bacteria</taxon>
        <taxon>Bacillati</taxon>
        <taxon>Actinomycetota</taxon>
        <taxon>Actinomycetes</taxon>
        <taxon>Kineosporiales</taxon>
        <taxon>Kineosporiaceae</taxon>
        <taxon>Pseudokineococcus</taxon>
    </lineage>
</organism>
<dbReference type="AlphaFoldDB" id="A0A849BQQ9"/>